<keyword evidence="1" id="KW-0812">Transmembrane</keyword>
<protein>
    <recommendedName>
        <fullName evidence="5">Extracellular membrane protein CFEM domain-containing protein</fullName>
    </recommendedName>
</protein>
<keyword evidence="2" id="KW-0732">Signal</keyword>
<evidence type="ECO:0000313" key="4">
    <source>
        <dbReference type="Proteomes" id="UP001172155"/>
    </source>
</evidence>
<sequence>MRRDTSLSLAALLLRSTASATSSAPECLNTHSQQLAARASCGDVGSLNHCFANQVSVDATTAPEQLTSELERCFQNAGCTNAESQIEALWTLQRCSTGHLSPEDPSSDLRRRRTGAIPLPRGPAPIPGITILAARQDNAAPSPTTAANPASPSPCFVETDIEITSCPVQSTGANIGKKLPCFPTTVPSEVCAPNLICQIDPRGNPSCMVRQSSLGLAGIIIAIFFASAVAVSVFTVCFLCCRERKSQRRLMRAAEAAKIAQEAKTQAMLSAKRNATTVADDVALDRQPLMSQEQQLPPMASQYGGGAAAGYGGGRGGIRLRMRMRDMPCDEGMR</sequence>
<name>A0AA40EWR5_9PEZI</name>
<accession>A0AA40EWR5</accession>
<evidence type="ECO:0000256" key="1">
    <source>
        <dbReference type="SAM" id="Phobius"/>
    </source>
</evidence>
<proteinExistence type="predicted"/>
<dbReference type="AlphaFoldDB" id="A0AA40EWR5"/>
<dbReference type="Proteomes" id="UP001172155">
    <property type="component" value="Unassembled WGS sequence"/>
</dbReference>
<keyword evidence="1" id="KW-1133">Transmembrane helix</keyword>
<feature type="transmembrane region" description="Helical" evidence="1">
    <location>
        <begin position="214"/>
        <end position="241"/>
    </location>
</feature>
<gene>
    <name evidence="3" type="ORF">B0T18DRAFT_429630</name>
</gene>
<evidence type="ECO:0008006" key="5">
    <source>
        <dbReference type="Google" id="ProtNLM"/>
    </source>
</evidence>
<evidence type="ECO:0000256" key="2">
    <source>
        <dbReference type="SAM" id="SignalP"/>
    </source>
</evidence>
<keyword evidence="1" id="KW-0472">Membrane</keyword>
<reference evidence="3" key="1">
    <citation type="submission" date="2023-06" db="EMBL/GenBank/DDBJ databases">
        <title>Genome-scale phylogeny and comparative genomics of the fungal order Sordariales.</title>
        <authorList>
            <consortium name="Lawrence Berkeley National Laboratory"/>
            <person name="Hensen N."/>
            <person name="Bonometti L."/>
            <person name="Westerberg I."/>
            <person name="Brannstrom I.O."/>
            <person name="Guillou S."/>
            <person name="Cros-Aarteil S."/>
            <person name="Calhoun S."/>
            <person name="Haridas S."/>
            <person name="Kuo A."/>
            <person name="Mondo S."/>
            <person name="Pangilinan J."/>
            <person name="Riley R."/>
            <person name="LaButti K."/>
            <person name="Andreopoulos B."/>
            <person name="Lipzen A."/>
            <person name="Chen C."/>
            <person name="Yanf M."/>
            <person name="Daum C."/>
            <person name="Ng V."/>
            <person name="Clum A."/>
            <person name="Steindorff A."/>
            <person name="Ohm R."/>
            <person name="Martin F."/>
            <person name="Silar P."/>
            <person name="Natvig D."/>
            <person name="Lalanne C."/>
            <person name="Gautier V."/>
            <person name="Ament-velasquez S.L."/>
            <person name="Kruys A."/>
            <person name="Hutchinson M.I."/>
            <person name="Powell A.J."/>
            <person name="Barry K."/>
            <person name="Miller A.N."/>
            <person name="Grigoriev I.V."/>
            <person name="Debuchy R."/>
            <person name="Gladieux P."/>
            <person name="Thoren M.H."/>
            <person name="Johannesson H."/>
        </authorList>
    </citation>
    <scope>NUCLEOTIDE SEQUENCE</scope>
    <source>
        <strain evidence="3">SMH3187-1</strain>
    </source>
</reference>
<feature type="signal peptide" evidence="2">
    <location>
        <begin position="1"/>
        <end position="20"/>
    </location>
</feature>
<comment type="caution">
    <text evidence="3">The sequence shown here is derived from an EMBL/GenBank/DDBJ whole genome shotgun (WGS) entry which is preliminary data.</text>
</comment>
<organism evidence="3 4">
    <name type="scientific">Schizothecium vesticola</name>
    <dbReference type="NCBI Taxonomy" id="314040"/>
    <lineage>
        <taxon>Eukaryota</taxon>
        <taxon>Fungi</taxon>
        <taxon>Dikarya</taxon>
        <taxon>Ascomycota</taxon>
        <taxon>Pezizomycotina</taxon>
        <taxon>Sordariomycetes</taxon>
        <taxon>Sordariomycetidae</taxon>
        <taxon>Sordariales</taxon>
        <taxon>Schizotheciaceae</taxon>
        <taxon>Schizothecium</taxon>
    </lineage>
</organism>
<keyword evidence="4" id="KW-1185">Reference proteome</keyword>
<evidence type="ECO:0000313" key="3">
    <source>
        <dbReference type="EMBL" id="KAK0746722.1"/>
    </source>
</evidence>
<dbReference type="EMBL" id="JAUKUD010000004">
    <property type="protein sequence ID" value="KAK0746722.1"/>
    <property type="molecule type" value="Genomic_DNA"/>
</dbReference>
<feature type="chain" id="PRO_5041316743" description="Extracellular membrane protein CFEM domain-containing protein" evidence="2">
    <location>
        <begin position="21"/>
        <end position="334"/>
    </location>
</feature>